<keyword evidence="1" id="KW-0812">Transmembrane</keyword>
<proteinExistence type="predicted"/>
<evidence type="ECO:0000313" key="2">
    <source>
        <dbReference type="EMBL" id="KAJ7786222.1"/>
    </source>
</evidence>
<comment type="caution">
    <text evidence="2">The sequence shown here is derived from an EMBL/GenBank/DDBJ whole genome shotgun (WGS) entry which is preliminary data.</text>
</comment>
<keyword evidence="3" id="KW-1185">Reference proteome</keyword>
<keyword evidence="1" id="KW-1133">Transmembrane helix</keyword>
<sequence length="167" mass="18977">MYPVQLPFHGTKCVGCRFSGFELINAYSGLNYLVEIDEEGRLRWARNHEPVDTTAGRWKDSEDGGGIIADVVTIRRALLRGESLQSTTSRDSAELDNAATHYTGEQKGNKVAREFRKRFTLHGVVDRLLRKTVRRNTWIYVSVNLAVLFLFYAAHFVDLPGQELFVV</sequence>
<evidence type="ECO:0000313" key="3">
    <source>
        <dbReference type="Proteomes" id="UP001215598"/>
    </source>
</evidence>
<accession>A0AAD7P3I6</accession>
<name>A0AAD7P3I6_9AGAR</name>
<protein>
    <submittedName>
        <fullName evidence="2">Uncharacterized protein</fullName>
    </submittedName>
</protein>
<reference evidence="2" key="1">
    <citation type="submission" date="2023-03" db="EMBL/GenBank/DDBJ databases">
        <title>Massive genome expansion in bonnet fungi (Mycena s.s.) driven by repeated elements and novel gene families across ecological guilds.</title>
        <authorList>
            <consortium name="Lawrence Berkeley National Laboratory"/>
            <person name="Harder C.B."/>
            <person name="Miyauchi S."/>
            <person name="Viragh M."/>
            <person name="Kuo A."/>
            <person name="Thoen E."/>
            <person name="Andreopoulos B."/>
            <person name="Lu D."/>
            <person name="Skrede I."/>
            <person name="Drula E."/>
            <person name="Henrissat B."/>
            <person name="Morin E."/>
            <person name="Kohler A."/>
            <person name="Barry K."/>
            <person name="LaButti K."/>
            <person name="Morin E."/>
            <person name="Salamov A."/>
            <person name="Lipzen A."/>
            <person name="Mereny Z."/>
            <person name="Hegedus B."/>
            <person name="Baldrian P."/>
            <person name="Stursova M."/>
            <person name="Weitz H."/>
            <person name="Taylor A."/>
            <person name="Grigoriev I.V."/>
            <person name="Nagy L.G."/>
            <person name="Martin F."/>
            <person name="Kauserud H."/>
        </authorList>
    </citation>
    <scope>NUCLEOTIDE SEQUENCE</scope>
    <source>
        <strain evidence="2">CBHHK182m</strain>
    </source>
</reference>
<dbReference type="AlphaFoldDB" id="A0AAD7P3I6"/>
<organism evidence="2 3">
    <name type="scientific">Mycena metata</name>
    <dbReference type="NCBI Taxonomy" id="1033252"/>
    <lineage>
        <taxon>Eukaryota</taxon>
        <taxon>Fungi</taxon>
        <taxon>Dikarya</taxon>
        <taxon>Basidiomycota</taxon>
        <taxon>Agaricomycotina</taxon>
        <taxon>Agaricomycetes</taxon>
        <taxon>Agaricomycetidae</taxon>
        <taxon>Agaricales</taxon>
        <taxon>Marasmiineae</taxon>
        <taxon>Mycenaceae</taxon>
        <taxon>Mycena</taxon>
    </lineage>
</organism>
<keyword evidence="1" id="KW-0472">Membrane</keyword>
<feature type="transmembrane region" description="Helical" evidence="1">
    <location>
        <begin position="137"/>
        <end position="157"/>
    </location>
</feature>
<dbReference type="Proteomes" id="UP001215598">
    <property type="component" value="Unassembled WGS sequence"/>
</dbReference>
<evidence type="ECO:0000256" key="1">
    <source>
        <dbReference type="SAM" id="Phobius"/>
    </source>
</evidence>
<dbReference type="EMBL" id="JARKIB010000001">
    <property type="protein sequence ID" value="KAJ7786222.1"/>
    <property type="molecule type" value="Genomic_DNA"/>
</dbReference>
<gene>
    <name evidence="2" type="ORF">B0H16DRAFT_1401368</name>
</gene>